<gene>
    <name evidence="1" type="ORF">NGRA_1053</name>
</gene>
<dbReference type="OrthoDB" id="2186996at2759"/>
<name>A0A9P6GZN2_9MICR</name>
<dbReference type="Proteomes" id="UP000740883">
    <property type="component" value="Unassembled WGS sequence"/>
</dbReference>
<reference evidence="1 2" key="1">
    <citation type="journal article" date="2020" name="Genome Biol. Evol.">
        <title>Comparative genomics of strictly vertically transmitted, feminizing microsporidia endosymbionts of amphipod crustaceans.</title>
        <authorList>
            <person name="Cormier A."/>
            <person name="Chebbi M.A."/>
            <person name="Giraud I."/>
            <person name="Wattier R."/>
            <person name="Teixeira M."/>
            <person name="Gilbert C."/>
            <person name="Rigaud T."/>
            <person name="Cordaux R."/>
        </authorList>
    </citation>
    <scope>NUCLEOTIDE SEQUENCE [LARGE SCALE GENOMIC DNA]</scope>
    <source>
        <strain evidence="1 2">Ou3-Ou53</strain>
    </source>
</reference>
<dbReference type="EMBL" id="SBJO01000055">
    <property type="protein sequence ID" value="KAF9763758.1"/>
    <property type="molecule type" value="Genomic_DNA"/>
</dbReference>
<proteinExistence type="predicted"/>
<keyword evidence="2" id="KW-1185">Reference proteome</keyword>
<accession>A0A9P6GZN2</accession>
<sequence>MRETKYFYEYLNNENPFAFLKGYEKNKFLEEKTKKRLDSVQKLQPKFIPCAIEPNIFSTEHNHAMNTFIKNGINQHINNGMWLLKEHNVDFDQSLFEQIGSTNINNDEYVHAFCEVGYNKDHRELKFNLVRLDEILDLFKRYSFCEDIIIEIYRLKLLNKQNIIRNKVYEALRDKVDDETIANIDFDKPIHENPIEIAKRVIELESKTNK</sequence>
<evidence type="ECO:0000313" key="2">
    <source>
        <dbReference type="Proteomes" id="UP000740883"/>
    </source>
</evidence>
<protein>
    <submittedName>
        <fullName evidence="1">Uncharacterized protein</fullName>
    </submittedName>
</protein>
<evidence type="ECO:0000313" key="1">
    <source>
        <dbReference type="EMBL" id="KAF9763758.1"/>
    </source>
</evidence>
<dbReference type="AlphaFoldDB" id="A0A9P6GZN2"/>
<comment type="caution">
    <text evidence="1">The sequence shown here is derived from an EMBL/GenBank/DDBJ whole genome shotgun (WGS) entry which is preliminary data.</text>
</comment>
<organism evidence="1 2">
    <name type="scientific">Nosema granulosis</name>
    <dbReference type="NCBI Taxonomy" id="83296"/>
    <lineage>
        <taxon>Eukaryota</taxon>
        <taxon>Fungi</taxon>
        <taxon>Fungi incertae sedis</taxon>
        <taxon>Microsporidia</taxon>
        <taxon>Nosematidae</taxon>
        <taxon>Nosema</taxon>
    </lineage>
</organism>